<keyword evidence="1" id="KW-0812">Transmembrane</keyword>
<feature type="transmembrane region" description="Helical" evidence="1">
    <location>
        <begin position="152"/>
        <end position="174"/>
    </location>
</feature>
<proteinExistence type="predicted"/>
<evidence type="ECO:0000313" key="3">
    <source>
        <dbReference type="Proteomes" id="UP000198582"/>
    </source>
</evidence>
<sequence length="186" mass="19999">MNYLKSFIPWIVFAVVSTQFDWRYSGLVGLVLAAGLLGLERRRGKAWDTLVIELSATVFFAALTVLSFADPGSPLHDYVGALSDIWLAVTAWGSIAVRRPFTLGIAKTMVPPAVWDNPAFLRVNVVITAVWAASFTVAGIASTVLLSAAPHATAALIVIKVLGFAVPAAFTVRYRQIVQARARKAA</sequence>
<keyword evidence="3" id="KW-1185">Reference proteome</keyword>
<dbReference type="OrthoDB" id="3870305at2"/>
<feature type="transmembrane region" description="Helical" evidence="1">
    <location>
        <begin position="22"/>
        <end position="39"/>
    </location>
</feature>
<dbReference type="Proteomes" id="UP000198582">
    <property type="component" value="Unassembled WGS sequence"/>
</dbReference>
<evidence type="ECO:0000256" key="1">
    <source>
        <dbReference type="SAM" id="Phobius"/>
    </source>
</evidence>
<dbReference type="AlphaFoldDB" id="A0A1H8VTL9"/>
<feature type="transmembrane region" description="Helical" evidence="1">
    <location>
        <begin position="51"/>
        <end position="69"/>
    </location>
</feature>
<keyword evidence="1" id="KW-0472">Membrane</keyword>
<evidence type="ECO:0008006" key="4">
    <source>
        <dbReference type="Google" id="ProtNLM"/>
    </source>
</evidence>
<dbReference type="RefSeq" id="WP_091616853.1">
    <property type="nucleotide sequence ID" value="NZ_FOEF01000004.1"/>
</dbReference>
<dbReference type="EMBL" id="FOEF01000004">
    <property type="protein sequence ID" value="SEP18567.1"/>
    <property type="molecule type" value="Genomic_DNA"/>
</dbReference>
<protein>
    <recommendedName>
        <fullName evidence="4">Intracellular septation protein A</fullName>
    </recommendedName>
</protein>
<feature type="transmembrane region" description="Helical" evidence="1">
    <location>
        <begin position="119"/>
        <end position="146"/>
    </location>
</feature>
<feature type="transmembrane region" description="Helical" evidence="1">
    <location>
        <begin position="75"/>
        <end position="98"/>
    </location>
</feature>
<name>A0A1H8VTL9_9PSEU</name>
<reference evidence="3" key="1">
    <citation type="submission" date="2016-10" db="EMBL/GenBank/DDBJ databases">
        <authorList>
            <person name="Varghese N."/>
            <person name="Submissions S."/>
        </authorList>
    </citation>
    <scope>NUCLEOTIDE SEQUENCE [LARGE SCALE GENOMIC DNA]</scope>
    <source>
        <strain evidence="3">DSM 44993</strain>
    </source>
</reference>
<organism evidence="2 3">
    <name type="scientific">Amycolatopsis saalfeldensis</name>
    <dbReference type="NCBI Taxonomy" id="394193"/>
    <lineage>
        <taxon>Bacteria</taxon>
        <taxon>Bacillati</taxon>
        <taxon>Actinomycetota</taxon>
        <taxon>Actinomycetes</taxon>
        <taxon>Pseudonocardiales</taxon>
        <taxon>Pseudonocardiaceae</taxon>
        <taxon>Amycolatopsis</taxon>
    </lineage>
</organism>
<dbReference type="STRING" id="394193.SAMN04489732_104273"/>
<gene>
    <name evidence="2" type="ORF">SAMN04489732_104273</name>
</gene>
<evidence type="ECO:0000313" key="2">
    <source>
        <dbReference type="EMBL" id="SEP18567.1"/>
    </source>
</evidence>
<accession>A0A1H8VTL9</accession>
<keyword evidence="1" id="KW-1133">Transmembrane helix</keyword>